<dbReference type="RefSeq" id="WP_253257733.1">
    <property type="nucleotide sequence ID" value="NZ_BHVO01000037.1"/>
</dbReference>
<organism evidence="1 2">
    <name type="scientific">Microcystis aeruginosa NIES-2519</name>
    <dbReference type="NCBI Taxonomy" id="2303981"/>
    <lineage>
        <taxon>Bacteria</taxon>
        <taxon>Bacillati</taxon>
        <taxon>Cyanobacteriota</taxon>
        <taxon>Cyanophyceae</taxon>
        <taxon>Oscillatoriophycideae</taxon>
        <taxon>Chroococcales</taxon>
        <taxon>Microcystaceae</taxon>
        <taxon>Microcystis</taxon>
    </lineage>
</organism>
<proteinExistence type="predicted"/>
<accession>A0A5A5RES4</accession>
<dbReference type="AlphaFoldDB" id="A0A5A5RES4"/>
<evidence type="ECO:0000313" key="2">
    <source>
        <dbReference type="Proteomes" id="UP000323569"/>
    </source>
</evidence>
<name>A0A5A5RES4_MICAE</name>
<evidence type="ECO:0000313" key="1">
    <source>
        <dbReference type="EMBL" id="GCA70866.1"/>
    </source>
</evidence>
<gene>
    <name evidence="1" type="ORF">MiYa_02401</name>
</gene>
<sequence>MLKNDKIDAINQIESEKKSKRQFIQTKAKIKDGQLIIEQPHQDLPTDTEVELVIIVPDKNKQVEFEQARTNMQAAFKEAGIETQEQILELIREVKQELFQERYE</sequence>
<reference evidence="1 2" key="1">
    <citation type="submission" date="2018-09" db="EMBL/GenBank/DDBJ databases">
        <title>Evolutionary history of phycoerythrin pigmentation in the water bloom-forming cyanobacterium Microcystis aeruginosa.</title>
        <authorList>
            <person name="Tanabe Y."/>
            <person name="Tanabe Y."/>
            <person name="Yamaguchi H."/>
        </authorList>
    </citation>
    <scope>NUCLEOTIDE SEQUENCE [LARGE SCALE GENOMIC DNA]</scope>
    <source>
        <strain evidence="1 2">NIES-2519</strain>
    </source>
</reference>
<dbReference type="Proteomes" id="UP000323569">
    <property type="component" value="Unassembled WGS sequence"/>
</dbReference>
<protein>
    <submittedName>
        <fullName evidence="1">Uncharacterized protein</fullName>
    </submittedName>
</protein>
<comment type="caution">
    <text evidence="1">The sequence shown here is derived from an EMBL/GenBank/DDBJ whole genome shotgun (WGS) entry which is preliminary data.</text>
</comment>
<dbReference type="EMBL" id="BHVO01000037">
    <property type="protein sequence ID" value="GCA70866.1"/>
    <property type="molecule type" value="Genomic_DNA"/>
</dbReference>